<dbReference type="InterPro" id="IPR025321">
    <property type="entry name" value="DUF4227"/>
</dbReference>
<dbReference type="EMBL" id="JBHSPF010000045">
    <property type="protein sequence ID" value="MFC5629033.1"/>
    <property type="molecule type" value="Genomic_DNA"/>
</dbReference>
<organism evidence="2 3">
    <name type="scientific">Aliibacillus thermotolerans</name>
    <dbReference type="NCBI Taxonomy" id="1834418"/>
    <lineage>
        <taxon>Bacteria</taxon>
        <taxon>Bacillati</taxon>
        <taxon>Bacillota</taxon>
        <taxon>Bacilli</taxon>
        <taxon>Bacillales</taxon>
        <taxon>Bacillaceae</taxon>
        <taxon>Aliibacillus</taxon>
    </lineage>
</organism>
<feature type="transmembrane region" description="Helical" evidence="1">
    <location>
        <begin position="12"/>
        <end position="33"/>
    </location>
</feature>
<evidence type="ECO:0000256" key="1">
    <source>
        <dbReference type="SAM" id="Phobius"/>
    </source>
</evidence>
<accession>A0ABW0U7V6</accession>
<evidence type="ECO:0000313" key="3">
    <source>
        <dbReference type="Proteomes" id="UP001596143"/>
    </source>
</evidence>
<protein>
    <submittedName>
        <fullName evidence="2">DUF4227 family protein</fullName>
    </submittedName>
</protein>
<reference evidence="3" key="1">
    <citation type="journal article" date="2019" name="Int. J. Syst. Evol. Microbiol.">
        <title>The Global Catalogue of Microorganisms (GCM) 10K type strain sequencing project: providing services to taxonomists for standard genome sequencing and annotation.</title>
        <authorList>
            <consortium name="The Broad Institute Genomics Platform"/>
            <consortium name="The Broad Institute Genome Sequencing Center for Infectious Disease"/>
            <person name="Wu L."/>
            <person name="Ma J."/>
        </authorList>
    </citation>
    <scope>NUCLEOTIDE SEQUENCE [LARGE SCALE GENOMIC DNA]</scope>
    <source>
        <strain evidence="3">CGMCC 1.15790</strain>
    </source>
</reference>
<proteinExistence type="predicted"/>
<gene>
    <name evidence="2" type="ORF">ACFPTR_09120</name>
</gene>
<keyword evidence="1" id="KW-0812">Transmembrane</keyword>
<name>A0ABW0U7V6_9BACI</name>
<sequence length="64" mass="7608">MTKWVMLGIDMIKTALILIGCLLFFYYGIIWLSENYKGDERLKTPTTNVEQVQEAENDHFFYVR</sequence>
<dbReference type="Pfam" id="PF14004">
    <property type="entry name" value="DUF4227"/>
    <property type="match status" value="1"/>
</dbReference>
<dbReference type="Proteomes" id="UP001596143">
    <property type="component" value="Unassembled WGS sequence"/>
</dbReference>
<keyword evidence="1" id="KW-1133">Transmembrane helix</keyword>
<evidence type="ECO:0000313" key="2">
    <source>
        <dbReference type="EMBL" id="MFC5629033.1"/>
    </source>
</evidence>
<keyword evidence="1" id="KW-0472">Membrane</keyword>
<comment type="caution">
    <text evidence="2">The sequence shown here is derived from an EMBL/GenBank/DDBJ whole genome shotgun (WGS) entry which is preliminary data.</text>
</comment>
<dbReference type="RefSeq" id="WP_270895392.1">
    <property type="nucleotide sequence ID" value="NZ_JBHSPF010000045.1"/>
</dbReference>
<keyword evidence="3" id="KW-1185">Reference proteome</keyword>